<dbReference type="InterPro" id="IPR003563">
    <property type="entry name" value="8ODP"/>
</dbReference>
<dbReference type="InterPro" id="IPR015797">
    <property type="entry name" value="NUDIX_hydrolase-like_dom_sf"/>
</dbReference>
<evidence type="ECO:0000313" key="24">
    <source>
        <dbReference type="Proteomes" id="UP000199520"/>
    </source>
</evidence>
<gene>
    <name evidence="23" type="ORF">SAMN04490355_102217</name>
</gene>
<sequence>MSNTLKKEDDKMYTTTLCFLLKKDKILLGMKKTGFGQGKYNGFGGKLKDGETILQATVRELKEESGIQVAEGQLAYVGKLDFIFPASPQLRHDVHIFLVHTWQGEPVETKEMKPQWFSQSDIPYNEMWQDDIYWLPTVLAGKIIEGTVIFAENNEDVAEFKFL</sequence>
<evidence type="ECO:0000256" key="7">
    <source>
        <dbReference type="ARBA" id="ARBA00024448"/>
    </source>
</evidence>
<reference evidence="24" key="1">
    <citation type="submission" date="2016-10" db="EMBL/GenBank/DDBJ databases">
        <authorList>
            <person name="Varghese N."/>
            <person name="Submissions S."/>
        </authorList>
    </citation>
    <scope>NUCLEOTIDE SEQUENCE [LARGE SCALE GENOMIC DNA]</scope>
    <source>
        <strain evidence="24">DSM 13327</strain>
    </source>
</reference>
<dbReference type="PROSITE" id="PS51462">
    <property type="entry name" value="NUDIX"/>
    <property type="match status" value="1"/>
</dbReference>
<dbReference type="Gene3D" id="3.90.79.10">
    <property type="entry name" value="Nucleoside Triphosphate Pyrophosphohydrolase"/>
    <property type="match status" value="1"/>
</dbReference>
<evidence type="ECO:0000256" key="4">
    <source>
        <dbReference type="ARBA" id="ARBA00022723"/>
    </source>
</evidence>
<comment type="subunit">
    <text evidence="3">Monomer.</text>
</comment>
<evidence type="ECO:0000256" key="9">
    <source>
        <dbReference type="ARBA" id="ARBA00024486"/>
    </source>
</evidence>
<dbReference type="PANTHER" id="PTHR43758:SF2">
    <property type="entry name" value="OXIDIZED PURINE NUCLEOSIDE TRIPHOSPHATE HYDROLASE"/>
    <property type="match status" value="1"/>
</dbReference>
<protein>
    <recommendedName>
        <fullName evidence="12">Oxidized purine nucleoside triphosphate hydrolase</fullName>
        <ecNumber evidence="11">3.6.1.56</ecNumber>
    </recommendedName>
    <alternativeName>
        <fullName evidence="16">2-hydroxy-dATP diphosphatase</fullName>
    </alternativeName>
    <alternativeName>
        <fullName evidence="15">7,8-dihydro-8-oxoguanine triphosphatase</fullName>
    </alternativeName>
    <alternativeName>
        <fullName evidence="14">8-oxo-dGTPase</fullName>
    </alternativeName>
    <alternativeName>
        <fullName evidence="17">Methylated purine nucleoside triphosphate hydrolase</fullName>
    </alternativeName>
    <alternativeName>
        <fullName evidence="13">Nucleoside diphosphate-linked moiety X motif 1</fullName>
    </alternativeName>
</protein>
<comment type="catalytic activity">
    <reaction evidence="7">
        <text>8-oxo-dATP + H2O = 8-oxo-dAMP + diphosphate + H(+)</text>
        <dbReference type="Rhea" id="RHEA:65396"/>
        <dbReference type="ChEBI" id="CHEBI:15377"/>
        <dbReference type="ChEBI" id="CHEBI:15378"/>
        <dbReference type="ChEBI" id="CHEBI:33019"/>
        <dbReference type="ChEBI" id="CHEBI:71361"/>
        <dbReference type="ChEBI" id="CHEBI:172871"/>
    </reaction>
    <physiologicalReaction direction="left-to-right" evidence="7">
        <dbReference type="Rhea" id="RHEA:65397"/>
    </physiologicalReaction>
</comment>
<evidence type="ECO:0000256" key="8">
    <source>
        <dbReference type="ARBA" id="ARBA00024459"/>
    </source>
</evidence>
<comment type="function">
    <text evidence="21">Oxidized purine nucleoside triphosphate hydrolase which is a prominent sanitizer of the oxidized nucleotide pool. Catalyzes the hydrolysis of 2-oxo-dATP (2-hydroxy-dATP) into 2-oxo-dAMP. Also has a significant hydrolase activity toward 2-oxo-ATP, 8-oxo-dGTP and 8-oxo-dATP. Through the hydrolysis of oxidized purine nucleoside triphosphates, prevents their incorporation into DNA and the subsequent transversions A:T to C:G and G:C to T:A. Also catalyzes the hydrolysis of methylated purine nucleoside triphosphate preventing their integration into DNA. Through this antimutagenic activity protects cells from oxidative stress.</text>
</comment>
<evidence type="ECO:0000256" key="10">
    <source>
        <dbReference type="ARBA" id="ARBA00024596"/>
    </source>
</evidence>
<evidence type="ECO:0000256" key="20">
    <source>
        <dbReference type="ARBA" id="ARBA00049032"/>
    </source>
</evidence>
<evidence type="ECO:0000256" key="17">
    <source>
        <dbReference type="ARBA" id="ARBA00032071"/>
    </source>
</evidence>
<evidence type="ECO:0000256" key="16">
    <source>
        <dbReference type="ARBA" id="ARBA00031927"/>
    </source>
</evidence>
<evidence type="ECO:0000256" key="5">
    <source>
        <dbReference type="ARBA" id="ARBA00022801"/>
    </source>
</evidence>
<comment type="catalytic activity">
    <reaction evidence="8">
        <text>2-oxo-dATP + H2O = 2-oxo-dAMP + diphosphate + H(+)</text>
        <dbReference type="Rhea" id="RHEA:31583"/>
        <dbReference type="ChEBI" id="CHEBI:15377"/>
        <dbReference type="ChEBI" id="CHEBI:15378"/>
        <dbReference type="ChEBI" id="CHEBI:33019"/>
        <dbReference type="ChEBI" id="CHEBI:63212"/>
        <dbReference type="ChEBI" id="CHEBI:77897"/>
        <dbReference type="EC" id="3.6.1.56"/>
    </reaction>
    <physiologicalReaction direction="left-to-right" evidence="8">
        <dbReference type="Rhea" id="RHEA:31584"/>
    </physiologicalReaction>
</comment>
<keyword evidence="6" id="KW-0460">Magnesium</keyword>
<dbReference type="PANTHER" id="PTHR43758">
    <property type="entry name" value="7,8-DIHYDRO-8-OXOGUANINE TRIPHOSPHATASE"/>
    <property type="match status" value="1"/>
</dbReference>
<evidence type="ECO:0000313" key="23">
    <source>
        <dbReference type="EMBL" id="SFL85862.1"/>
    </source>
</evidence>
<comment type="catalytic activity">
    <reaction evidence="9">
        <text>8-oxo-dGTP + H2O = 8-oxo-dGMP + diphosphate + H(+)</text>
        <dbReference type="Rhea" id="RHEA:31575"/>
        <dbReference type="ChEBI" id="CHEBI:15377"/>
        <dbReference type="ChEBI" id="CHEBI:15378"/>
        <dbReference type="ChEBI" id="CHEBI:33019"/>
        <dbReference type="ChEBI" id="CHEBI:63224"/>
        <dbReference type="ChEBI" id="CHEBI:77896"/>
    </reaction>
    <physiologicalReaction direction="left-to-right" evidence="9">
        <dbReference type="Rhea" id="RHEA:31576"/>
    </physiologicalReaction>
</comment>
<dbReference type="RefSeq" id="WP_245754958.1">
    <property type="nucleotide sequence ID" value="NZ_FOTS01000022.1"/>
</dbReference>
<dbReference type="GO" id="GO:0005737">
    <property type="term" value="C:cytoplasm"/>
    <property type="evidence" value="ECO:0007669"/>
    <property type="project" value="TreeGrafter"/>
</dbReference>
<dbReference type="Pfam" id="PF00293">
    <property type="entry name" value="NUDIX"/>
    <property type="match status" value="1"/>
</dbReference>
<dbReference type="GO" id="GO:0008828">
    <property type="term" value="F:dATP diphosphatase activity"/>
    <property type="evidence" value="ECO:0007669"/>
    <property type="project" value="UniProtKB-EC"/>
</dbReference>
<dbReference type="AlphaFoldDB" id="A0A1I4L4B8"/>
<evidence type="ECO:0000256" key="12">
    <source>
        <dbReference type="ARBA" id="ARBA00026218"/>
    </source>
</evidence>
<comment type="catalytic activity">
    <reaction evidence="10">
        <text>2-oxo-ATP + H2O = 2-oxo-AMP + diphosphate + H(+)</text>
        <dbReference type="Rhea" id="RHEA:67392"/>
        <dbReference type="ChEBI" id="CHEBI:15377"/>
        <dbReference type="ChEBI" id="CHEBI:15378"/>
        <dbReference type="ChEBI" id="CHEBI:33019"/>
        <dbReference type="ChEBI" id="CHEBI:71395"/>
        <dbReference type="ChEBI" id="CHEBI:172878"/>
    </reaction>
    <physiologicalReaction direction="left-to-right" evidence="10">
        <dbReference type="Rhea" id="RHEA:67393"/>
    </physiologicalReaction>
</comment>
<dbReference type="Proteomes" id="UP000199520">
    <property type="component" value="Unassembled WGS sequence"/>
</dbReference>
<feature type="domain" description="Nudix hydrolase" evidence="22">
    <location>
        <begin position="11"/>
        <end position="140"/>
    </location>
</feature>
<dbReference type="STRING" id="1123291.SAMN04490355_102217"/>
<evidence type="ECO:0000256" key="14">
    <source>
        <dbReference type="ARBA" id="ARBA00030634"/>
    </source>
</evidence>
<evidence type="ECO:0000256" key="2">
    <source>
        <dbReference type="ARBA" id="ARBA00005582"/>
    </source>
</evidence>
<dbReference type="PRINTS" id="PR01403">
    <property type="entry name" value="8OXTPHPHTASE"/>
</dbReference>
<keyword evidence="24" id="KW-1185">Reference proteome</keyword>
<evidence type="ECO:0000256" key="13">
    <source>
        <dbReference type="ARBA" id="ARBA00029673"/>
    </source>
</evidence>
<comment type="cofactor">
    <cofactor evidence="1">
        <name>Mg(2+)</name>
        <dbReference type="ChEBI" id="CHEBI:18420"/>
    </cofactor>
</comment>
<comment type="catalytic activity">
    <reaction evidence="18">
        <text>N(6)-methyl-ATP + H2O = N(6)-methyl-AMP + diphosphate + H(+)</text>
        <dbReference type="Rhea" id="RHEA:67608"/>
        <dbReference type="ChEBI" id="CHEBI:15377"/>
        <dbReference type="ChEBI" id="CHEBI:15378"/>
        <dbReference type="ChEBI" id="CHEBI:33019"/>
        <dbReference type="ChEBI" id="CHEBI:144842"/>
        <dbReference type="ChEBI" id="CHEBI:172873"/>
    </reaction>
    <physiologicalReaction direction="left-to-right" evidence="18">
        <dbReference type="Rhea" id="RHEA:67609"/>
    </physiologicalReaction>
</comment>
<evidence type="ECO:0000259" key="22">
    <source>
        <dbReference type="PROSITE" id="PS51462"/>
    </source>
</evidence>
<organism evidence="23 24">
    <name type="scientific">Pelosinus propionicus DSM 13327</name>
    <dbReference type="NCBI Taxonomy" id="1123291"/>
    <lineage>
        <taxon>Bacteria</taxon>
        <taxon>Bacillati</taxon>
        <taxon>Bacillota</taxon>
        <taxon>Negativicutes</taxon>
        <taxon>Selenomonadales</taxon>
        <taxon>Sporomusaceae</taxon>
        <taxon>Pelosinus</taxon>
    </lineage>
</organism>
<accession>A0A1I4L4B8</accession>
<evidence type="ECO:0000256" key="1">
    <source>
        <dbReference type="ARBA" id="ARBA00001946"/>
    </source>
</evidence>
<evidence type="ECO:0000256" key="6">
    <source>
        <dbReference type="ARBA" id="ARBA00022842"/>
    </source>
</evidence>
<evidence type="ECO:0000256" key="3">
    <source>
        <dbReference type="ARBA" id="ARBA00011245"/>
    </source>
</evidence>
<dbReference type="EMBL" id="FOTS01000022">
    <property type="protein sequence ID" value="SFL85862.1"/>
    <property type="molecule type" value="Genomic_DNA"/>
</dbReference>
<dbReference type="InterPro" id="IPR000086">
    <property type="entry name" value="NUDIX_hydrolase_dom"/>
</dbReference>
<dbReference type="GO" id="GO:0008413">
    <property type="term" value="F:8-oxo-7,8-dihydroguanosine triphosphate pyrophosphatase activity"/>
    <property type="evidence" value="ECO:0007669"/>
    <property type="project" value="InterPro"/>
</dbReference>
<dbReference type="SUPFAM" id="SSF55811">
    <property type="entry name" value="Nudix"/>
    <property type="match status" value="1"/>
</dbReference>
<keyword evidence="4" id="KW-0479">Metal-binding</keyword>
<evidence type="ECO:0000256" key="11">
    <source>
        <dbReference type="ARBA" id="ARBA00026103"/>
    </source>
</evidence>
<comment type="similarity">
    <text evidence="2">Belongs to the Nudix hydrolase family.</text>
</comment>
<comment type="catalytic activity">
    <reaction evidence="20">
        <text>N(6)-methyl-dATP + H2O = N(6)-methyl-dAMP + diphosphate + H(+)</text>
        <dbReference type="Rhea" id="RHEA:67604"/>
        <dbReference type="ChEBI" id="CHEBI:15377"/>
        <dbReference type="ChEBI" id="CHEBI:15378"/>
        <dbReference type="ChEBI" id="CHEBI:33019"/>
        <dbReference type="ChEBI" id="CHEBI:169976"/>
        <dbReference type="ChEBI" id="CHEBI:172872"/>
    </reaction>
    <physiologicalReaction direction="left-to-right" evidence="20">
        <dbReference type="Rhea" id="RHEA:67605"/>
    </physiologicalReaction>
</comment>
<comment type="catalytic activity">
    <reaction evidence="19">
        <text>O(6)-methyl-dGTP + H2O = O(6)-methyl-dGMP + diphosphate + H(+)</text>
        <dbReference type="Rhea" id="RHEA:67600"/>
        <dbReference type="ChEBI" id="CHEBI:15377"/>
        <dbReference type="ChEBI" id="CHEBI:15378"/>
        <dbReference type="ChEBI" id="CHEBI:33019"/>
        <dbReference type="ChEBI" id="CHEBI:169974"/>
        <dbReference type="ChEBI" id="CHEBI:169975"/>
    </reaction>
    <physiologicalReaction direction="left-to-right" evidence="19">
        <dbReference type="Rhea" id="RHEA:67601"/>
    </physiologicalReaction>
</comment>
<name>A0A1I4L4B8_9FIRM</name>
<dbReference type="EC" id="3.6.1.56" evidence="11"/>
<dbReference type="CDD" id="cd03427">
    <property type="entry name" value="NUDIX_MTH1_Nudt1"/>
    <property type="match status" value="1"/>
</dbReference>
<proteinExistence type="inferred from homology"/>
<evidence type="ECO:0000256" key="21">
    <source>
        <dbReference type="ARBA" id="ARBA00053094"/>
    </source>
</evidence>
<dbReference type="GO" id="GO:0042262">
    <property type="term" value="P:DNA protection"/>
    <property type="evidence" value="ECO:0007669"/>
    <property type="project" value="InterPro"/>
</dbReference>
<evidence type="ECO:0000256" key="15">
    <source>
        <dbReference type="ARBA" id="ARBA00030682"/>
    </source>
</evidence>
<keyword evidence="5" id="KW-0378">Hydrolase</keyword>
<evidence type="ECO:0000256" key="18">
    <source>
        <dbReference type="ARBA" id="ARBA00048002"/>
    </source>
</evidence>
<evidence type="ECO:0000256" key="19">
    <source>
        <dbReference type="ARBA" id="ARBA00048894"/>
    </source>
</evidence>
<dbReference type="GO" id="GO:0046872">
    <property type="term" value="F:metal ion binding"/>
    <property type="evidence" value="ECO:0007669"/>
    <property type="project" value="UniProtKB-KW"/>
</dbReference>